<evidence type="ECO:0000256" key="1">
    <source>
        <dbReference type="ARBA" id="ARBA00004651"/>
    </source>
</evidence>
<evidence type="ECO:0000256" key="3">
    <source>
        <dbReference type="ARBA" id="ARBA00022475"/>
    </source>
</evidence>
<dbReference type="EMBL" id="JALAXJ010000003">
    <property type="protein sequence ID" value="MCY9228437.1"/>
    <property type="molecule type" value="Genomic_DNA"/>
</dbReference>
<feature type="transmembrane region" description="Helical" evidence="7">
    <location>
        <begin position="280"/>
        <end position="298"/>
    </location>
</feature>
<organism evidence="9 10">
    <name type="scientific">Bacillus inaquosorum</name>
    <dbReference type="NCBI Taxonomy" id="483913"/>
    <lineage>
        <taxon>Bacteria</taxon>
        <taxon>Bacillati</taxon>
        <taxon>Bacillota</taxon>
        <taxon>Bacilli</taxon>
        <taxon>Bacillales</taxon>
        <taxon>Bacillaceae</taxon>
        <taxon>Bacillus</taxon>
    </lineage>
</organism>
<dbReference type="PANTHER" id="PTHR43124">
    <property type="entry name" value="PURINE EFFLUX PUMP PBUE"/>
    <property type="match status" value="1"/>
</dbReference>
<dbReference type="InterPro" id="IPR036259">
    <property type="entry name" value="MFS_trans_sf"/>
</dbReference>
<dbReference type="AlphaFoldDB" id="A0A9Q4EP64"/>
<feature type="transmembrane region" description="Helical" evidence="7">
    <location>
        <begin position="212"/>
        <end position="234"/>
    </location>
</feature>
<proteinExistence type="predicted"/>
<feature type="transmembrane region" description="Helical" evidence="7">
    <location>
        <begin position="246"/>
        <end position="268"/>
    </location>
</feature>
<dbReference type="InterPro" id="IPR020846">
    <property type="entry name" value="MFS_dom"/>
</dbReference>
<feature type="transmembrane region" description="Helical" evidence="7">
    <location>
        <begin position="304"/>
        <end position="323"/>
    </location>
</feature>
<comment type="caution">
    <text evidence="9">The sequence shown here is derived from an EMBL/GenBank/DDBJ whole genome shotgun (WGS) entry which is preliminary data.</text>
</comment>
<dbReference type="Pfam" id="PF07690">
    <property type="entry name" value="MFS_1"/>
    <property type="match status" value="1"/>
</dbReference>
<keyword evidence="5 7" id="KW-1133">Transmembrane helix</keyword>
<dbReference type="PROSITE" id="PS50850">
    <property type="entry name" value="MFS"/>
    <property type="match status" value="1"/>
</dbReference>
<keyword evidence="2" id="KW-0813">Transport</keyword>
<keyword evidence="6 7" id="KW-0472">Membrane</keyword>
<accession>A0A9Q4EP64</accession>
<dbReference type="InterPro" id="IPR001958">
    <property type="entry name" value="Tet-R_TetA/multi-R_MdtG-like"/>
</dbReference>
<evidence type="ECO:0000256" key="5">
    <source>
        <dbReference type="ARBA" id="ARBA00022989"/>
    </source>
</evidence>
<feature type="transmembrane region" description="Helical" evidence="7">
    <location>
        <begin position="159"/>
        <end position="183"/>
    </location>
</feature>
<evidence type="ECO:0000256" key="2">
    <source>
        <dbReference type="ARBA" id="ARBA00022448"/>
    </source>
</evidence>
<feature type="transmembrane region" description="Helical" evidence="7">
    <location>
        <begin position="69"/>
        <end position="91"/>
    </location>
</feature>
<feature type="transmembrane region" description="Helical" evidence="7">
    <location>
        <begin position="367"/>
        <end position="388"/>
    </location>
</feature>
<dbReference type="Gene3D" id="1.20.1250.20">
    <property type="entry name" value="MFS general substrate transporter like domains"/>
    <property type="match status" value="1"/>
</dbReference>
<evidence type="ECO:0000259" key="8">
    <source>
        <dbReference type="PROSITE" id="PS50850"/>
    </source>
</evidence>
<gene>
    <name evidence="9" type="primary">bcbE</name>
    <name evidence="9" type="ORF">MOE99_03450</name>
</gene>
<keyword evidence="4 7" id="KW-0812">Transmembrane</keyword>
<dbReference type="GO" id="GO:0005886">
    <property type="term" value="C:plasma membrane"/>
    <property type="evidence" value="ECO:0007669"/>
    <property type="project" value="UniProtKB-SubCell"/>
</dbReference>
<comment type="subcellular location">
    <subcellularLocation>
        <location evidence="1">Cell membrane</location>
        <topology evidence="1">Multi-pass membrane protein</topology>
    </subcellularLocation>
</comment>
<evidence type="ECO:0000256" key="4">
    <source>
        <dbReference type="ARBA" id="ARBA00022692"/>
    </source>
</evidence>
<reference evidence="9" key="1">
    <citation type="submission" date="2022-02" db="EMBL/GenBank/DDBJ databases">
        <title>Crop Bioprotection Bacillus Genome Sequencing.</title>
        <authorList>
            <person name="Dunlap C."/>
        </authorList>
    </citation>
    <scope>NUCLEOTIDE SEQUENCE</scope>
    <source>
        <strain evidence="9">T20C13</strain>
    </source>
</reference>
<evidence type="ECO:0000256" key="7">
    <source>
        <dbReference type="SAM" id="Phobius"/>
    </source>
</evidence>
<dbReference type="CDD" id="cd17474">
    <property type="entry name" value="MFS_YfmO_like"/>
    <property type="match status" value="1"/>
</dbReference>
<dbReference type="PRINTS" id="PR01035">
    <property type="entry name" value="TCRTETA"/>
</dbReference>
<dbReference type="PANTHER" id="PTHR43124:SF3">
    <property type="entry name" value="CHLORAMPHENICOL EFFLUX PUMP RV0191"/>
    <property type="match status" value="1"/>
</dbReference>
<feature type="transmembrane region" description="Helical" evidence="7">
    <location>
        <begin position="37"/>
        <end position="57"/>
    </location>
</feature>
<name>A0A9Q4EP64_9BACI</name>
<feature type="transmembrane region" description="Helical" evidence="7">
    <location>
        <begin position="344"/>
        <end position="361"/>
    </location>
</feature>
<dbReference type="InterPro" id="IPR011701">
    <property type="entry name" value="MFS"/>
</dbReference>
<keyword evidence="3" id="KW-1003">Cell membrane</keyword>
<evidence type="ECO:0000313" key="9">
    <source>
        <dbReference type="EMBL" id="MCY9228437.1"/>
    </source>
</evidence>
<dbReference type="InterPro" id="IPR050189">
    <property type="entry name" value="MFS_Efflux_Transporters"/>
</dbReference>
<feature type="domain" description="Major facilitator superfamily (MFS) profile" evidence="8">
    <location>
        <begin position="3"/>
        <end position="392"/>
    </location>
</feature>
<dbReference type="RefSeq" id="WP_133487443.1">
    <property type="nucleotide sequence ID" value="NZ_CP127095.1"/>
</dbReference>
<sequence length="403" mass="43811">MKNIIALSSVPLVMTLGNSMLIPVLPMMEKKLSVTSFQVSLIITVYSVVAIICIPIAGYLSDRFGRKKILLPCLLIAGLGGVVAAFASTYMKNPYAMILAGRVLQGIGSAGAAPIVMPFIGDLFEGDDEKVSAGLGDIETANTSGKVLSPILGALLASWYWFVPFWFIPFFCLISFLLVLFLVSKPEEDEDAPAVSEFVKSVRKIFKQDGRWLYTVFIIGCVIMFLLFGVLFYLSDTLENKYAIDGVAKGGLLAIPLLFLSTSSFIAGKKIGKDKGRMKFCVVTGMVMLTLSFIALWWNHSFYFLFAFLSFGGIGIGMALPALDALITEGIKSEQCGTISSFYNSMRFIGVALGPPVFAALMSNASWLIFILSAFCSIVSLFLVLFTVDAKKSEEEEKNLGTV</sequence>
<protein>
    <submittedName>
        <fullName evidence="9">Bacillibactin exporter BcbE</fullName>
    </submittedName>
</protein>
<dbReference type="GO" id="GO:0022857">
    <property type="term" value="F:transmembrane transporter activity"/>
    <property type="evidence" value="ECO:0007669"/>
    <property type="project" value="InterPro"/>
</dbReference>
<evidence type="ECO:0000313" key="10">
    <source>
        <dbReference type="Proteomes" id="UP001066278"/>
    </source>
</evidence>
<dbReference type="Proteomes" id="UP001066278">
    <property type="component" value="Unassembled WGS sequence"/>
</dbReference>
<evidence type="ECO:0000256" key="6">
    <source>
        <dbReference type="ARBA" id="ARBA00023136"/>
    </source>
</evidence>
<dbReference type="SUPFAM" id="SSF103473">
    <property type="entry name" value="MFS general substrate transporter"/>
    <property type="match status" value="1"/>
</dbReference>